<name>A0A0H4WML5_9BACT</name>
<evidence type="ECO:0000313" key="2">
    <source>
        <dbReference type="EMBL" id="AKQ64646.1"/>
    </source>
</evidence>
<dbReference type="AlphaFoldDB" id="A0A0H4WML5"/>
<sequence>MQLKSLMGSCVLAVAVLLAGCGGTELEAELREPLGEQEAAIYQCLPGAPAGSSCGNGGTCVYDYAGQYAPPCRPRCNLTNLSCGGSQVCCSGITANPYCMPAHMGCGPIIREPVES</sequence>
<feature type="chain" id="PRO_5005212804" description="Lipoprotein" evidence="1">
    <location>
        <begin position="20"/>
        <end position="116"/>
    </location>
</feature>
<dbReference type="PROSITE" id="PS51257">
    <property type="entry name" value="PROKAR_LIPOPROTEIN"/>
    <property type="match status" value="1"/>
</dbReference>
<keyword evidence="3" id="KW-1185">Reference proteome</keyword>
<dbReference type="RefSeq" id="WP_002634647.1">
    <property type="nucleotide sequence ID" value="NZ_CP012109.1"/>
</dbReference>
<dbReference type="PATRIC" id="fig|1297742.4.peg.1573"/>
<dbReference type="OrthoDB" id="5518767at2"/>
<keyword evidence="1" id="KW-0732">Signal</keyword>
<accession>A0A0H4WML5</accession>
<evidence type="ECO:0000256" key="1">
    <source>
        <dbReference type="SAM" id="SignalP"/>
    </source>
</evidence>
<dbReference type="KEGG" id="mym:A176_001558"/>
<reference evidence="2 3" key="1">
    <citation type="journal article" date="2016" name="PLoS ONE">
        <title>Complete Genome Sequence and Comparative Genomics of a Novel Myxobacterium Myxococcus hansupus.</title>
        <authorList>
            <person name="Sharma G."/>
            <person name="Narwani T."/>
            <person name="Subramanian S."/>
        </authorList>
    </citation>
    <scope>NUCLEOTIDE SEQUENCE [LARGE SCALE GENOMIC DNA]</scope>
    <source>
        <strain evidence="3">mixupus</strain>
    </source>
</reference>
<evidence type="ECO:0000313" key="3">
    <source>
        <dbReference type="Proteomes" id="UP000009026"/>
    </source>
</evidence>
<organism evidence="2 3">
    <name type="scientific">Pseudomyxococcus hansupus</name>
    <dbReference type="NCBI Taxonomy" id="1297742"/>
    <lineage>
        <taxon>Bacteria</taxon>
        <taxon>Pseudomonadati</taxon>
        <taxon>Myxococcota</taxon>
        <taxon>Myxococcia</taxon>
        <taxon>Myxococcales</taxon>
        <taxon>Cystobacterineae</taxon>
        <taxon>Myxococcaceae</taxon>
        <taxon>Pseudomyxococcus</taxon>
    </lineage>
</organism>
<feature type="signal peptide" evidence="1">
    <location>
        <begin position="1"/>
        <end position="19"/>
    </location>
</feature>
<proteinExistence type="predicted"/>
<protein>
    <recommendedName>
        <fullName evidence="4">Lipoprotein</fullName>
    </recommendedName>
</protein>
<dbReference type="Proteomes" id="UP000009026">
    <property type="component" value="Chromosome"/>
</dbReference>
<evidence type="ECO:0008006" key="4">
    <source>
        <dbReference type="Google" id="ProtNLM"/>
    </source>
</evidence>
<gene>
    <name evidence="2" type="ORF">A176_001558</name>
</gene>
<dbReference type="EMBL" id="CP012109">
    <property type="protein sequence ID" value="AKQ64646.1"/>
    <property type="molecule type" value="Genomic_DNA"/>
</dbReference>